<evidence type="ECO:0000256" key="1">
    <source>
        <dbReference type="ARBA" id="ARBA00004335"/>
    </source>
</evidence>
<accession>A0ABY7FHF6</accession>
<sequence>MVVCRFFLGGNCRYGDKCWNEHPSGGNQGYQTTAQRQLFGGGRKTNNQYQWRASDSQQAAPSAASTSSNNQLSPADIVRALSAEITSMWEAGKMWPFSCMGFEKDMPSLPDSSGGGLFGSGKEGSGLFGQNPASSQAPGPFGASSSSIGGVGSSFGAGSSPFGAGSSTFGSFGAAGNGGGQTAFGQAAAPPSGLFGATGSGLQPSLPPPAFGQAESQSLFGKTDQSSQPAFGQSAFGQTQNTTSAGLFGKAGTETPQAPTNSLFGKPVGSPFGGNAFGSTQTATTQQSANPFGSANLGQSSGFGSTQPLPAPSGFGASSQPSSTVGGAAPVTAAATSGATGQAMVDSLYTPIEQLTDEEKQQFAAQTFTVGMIPTKPPPKEMCF</sequence>
<dbReference type="InterPro" id="IPR000571">
    <property type="entry name" value="Znf_CCCH"/>
</dbReference>
<keyword evidence="2" id="KW-0539">Nucleus</keyword>
<dbReference type="PANTHER" id="PTHR46527">
    <property type="entry name" value="NUCLEOPORIN-LIKE PROTEIN 2"/>
    <property type="match status" value="1"/>
</dbReference>
<feature type="compositionally biased region" description="Low complexity" evidence="7">
    <location>
        <begin position="53"/>
        <end position="68"/>
    </location>
</feature>
<evidence type="ECO:0000313" key="9">
    <source>
        <dbReference type="EMBL" id="WAR21620.1"/>
    </source>
</evidence>
<protein>
    <recommendedName>
        <fullName evidence="4">Nucleoporin NUP42</fullName>
    </recommendedName>
    <alternativeName>
        <fullName evidence="5">Nucleoporin-like protein 2</fullName>
    </alternativeName>
</protein>
<reference evidence="9" key="1">
    <citation type="submission" date="2022-11" db="EMBL/GenBank/DDBJ databases">
        <title>Centuries of genome instability and evolution in soft-shell clam transmissible cancer (bioRxiv).</title>
        <authorList>
            <person name="Hart S.F.M."/>
            <person name="Yonemitsu M.A."/>
            <person name="Giersch R.M."/>
            <person name="Beal B.F."/>
            <person name="Arriagada G."/>
            <person name="Davis B.W."/>
            <person name="Ostrander E.A."/>
            <person name="Goff S.P."/>
            <person name="Metzger M.J."/>
        </authorList>
    </citation>
    <scope>NUCLEOTIDE SEQUENCE</scope>
    <source>
        <strain evidence="9">MELC-2E11</strain>
        <tissue evidence="9">Siphon/mantle</tissue>
    </source>
</reference>
<dbReference type="SMART" id="SM00356">
    <property type="entry name" value="ZnF_C3H1"/>
    <property type="match status" value="1"/>
</dbReference>
<keyword evidence="6" id="KW-0863">Zinc-finger</keyword>
<evidence type="ECO:0000256" key="2">
    <source>
        <dbReference type="ARBA" id="ARBA00023242"/>
    </source>
</evidence>
<feature type="domain" description="C3H1-type" evidence="8">
    <location>
        <begin position="1"/>
        <end position="25"/>
    </location>
</feature>
<feature type="zinc finger region" description="C3H1-type" evidence="6">
    <location>
        <begin position="1"/>
        <end position="25"/>
    </location>
</feature>
<feature type="compositionally biased region" description="Low complexity" evidence="7">
    <location>
        <begin position="279"/>
        <end position="289"/>
    </location>
</feature>
<evidence type="ECO:0000256" key="3">
    <source>
        <dbReference type="ARBA" id="ARBA00037262"/>
    </source>
</evidence>
<feature type="compositionally biased region" description="Polar residues" evidence="7">
    <location>
        <begin position="214"/>
        <end position="245"/>
    </location>
</feature>
<evidence type="ECO:0000256" key="5">
    <source>
        <dbReference type="ARBA" id="ARBA00042384"/>
    </source>
</evidence>
<name>A0ABY7FHF6_MYAAR</name>
<keyword evidence="6" id="KW-0862">Zinc</keyword>
<keyword evidence="10" id="KW-1185">Reference proteome</keyword>
<feature type="region of interest" description="Disordered" evidence="7">
    <location>
        <begin position="183"/>
        <end position="329"/>
    </location>
</feature>
<feature type="compositionally biased region" description="Polar residues" evidence="7">
    <location>
        <begin position="290"/>
        <end position="308"/>
    </location>
</feature>
<comment type="function">
    <text evidence="3">Required for the export of mRNAs containing poly(A) tails from the nucleus into the cytoplasm.</text>
</comment>
<evidence type="ECO:0000256" key="7">
    <source>
        <dbReference type="SAM" id="MobiDB-lite"/>
    </source>
</evidence>
<comment type="subcellular location">
    <subcellularLocation>
        <location evidence="1">Nucleus membrane</location>
        <topology evidence="1">Peripheral membrane protein</topology>
        <orientation evidence="1">Cytoplasmic side</orientation>
    </subcellularLocation>
</comment>
<feature type="region of interest" description="Disordered" evidence="7">
    <location>
        <begin position="51"/>
        <end position="71"/>
    </location>
</feature>
<organism evidence="9 10">
    <name type="scientific">Mya arenaria</name>
    <name type="common">Soft-shell clam</name>
    <dbReference type="NCBI Taxonomy" id="6604"/>
    <lineage>
        <taxon>Eukaryota</taxon>
        <taxon>Metazoa</taxon>
        <taxon>Spiralia</taxon>
        <taxon>Lophotrochozoa</taxon>
        <taxon>Mollusca</taxon>
        <taxon>Bivalvia</taxon>
        <taxon>Autobranchia</taxon>
        <taxon>Heteroconchia</taxon>
        <taxon>Euheterodonta</taxon>
        <taxon>Imparidentia</taxon>
        <taxon>Neoheterodontei</taxon>
        <taxon>Myida</taxon>
        <taxon>Myoidea</taxon>
        <taxon>Myidae</taxon>
        <taxon>Mya</taxon>
    </lineage>
</organism>
<dbReference type="PROSITE" id="PS50103">
    <property type="entry name" value="ZF_C3H1"/>
    <property type="match status" value="1"/>
</dbReference>
<keyword evidence="6" id="KW-0479">Metal-binding</keyword>
<proteinExistence type="predicted"/>
<dbReference type="PANTHER" id="PTHR46527:SF1">
    <property type="entry name" value="NUCLEOPORIN NUP42"/>
    <property type="match status" value="1"/>
</dbReference>
<dbReference type="Proteomes" id="UP001164746">
    <property type="component" value="Chromosome 12"/>
</dbReference>
<feature type="compositionally biased region" description="Polar residues" evidence="7">
    <location>
        <begin position="254"/>
        <end position="263"/>
    </location>
</feature>
<gene>
    <name evidence="9" type="ORF">MAR_015594</name>
</gene>
<evidence type="ECO:0000256" key="6">
    <source>
        <dbReference type="PROSITE-ProRule" id="PRU00723"/>
    </source>
</evidence>
<dbReference type="EMBL" id="CP111023">
    <property type="protein sequence ID" value="WAR21620.1"/>
    <property type="molecule type" value="Genomic_DNA"/>
</dbReference>
<feature type="region of interest" description="Disordered" evidence="7">
    <location>
        <begin position="111"/>
        <end position="145"/>
    </location>
</feature>
<evidence type="ECO:0000313" key="10">
    <source>
        <dbReference type="Proteomes" id="UP001164746"/>
    </source>
</evidence>
<feature type="compositionally biased region" description="Gly residues" evidence="7">
    <location>
        <begin position="113"/>
        <end position="127"/>
    </location>
</feature>
<evidence type="ECO:0000256" key="4">
    <source>
        <dbReference type="ARBA" id="ARBA00039886"/>
    </source>
</evidence>
<evidence type="ECO:0000259" key="8">
    <source>
        <dbReference type="PROSITE" id="PS50103"/>
    </source>
</evidence>
<dbReference type="InterPro" id="IPR051767">
    <property type="entry name" value="Nucleoporin_NUP42"/>
</dbReference>